<dbReference type="PIRSF" id="PIRSF037052">
    <property type="entry name" value="UCP037052"/>
    <property type="match status" value="1"/>
</dbReference>
<dbReference type="OrthoDB" id="81978at2157"/>
<dbReference type="STRING" id="523846.Mfer_0249"/>
<dbReference type="InterPro" id="IPR056731">
    <property type="entry name" value="DUF2096_N"/>
</dbReference>
<evidence type="ECO:0000313" key="3">
    <source>
        <dbReference type="EMBL" id="ADP77052.1"/>
    </source>
</evidence>
<accession>E3GXM0</accession>
<dbReference type="KEGG" id="mfv:Mfer_0249"/>
<keyword evidence="4" id="KW-1185">Reference proteome</keyword>
<dbReference type="Proteomes" id="UP000002315">
    <property type="component" value="Chromosome"/>
</dbReference>
<feature type="domain" description="DUF2096" evidence="1">
    <location>
        <begin position="118"/>
        <end position="175"/>
    </location>
</feature>
<dbReference type="AlphaFoldDB" id="E3GXM0"/>
<evidence type="ECO:0000313" key="4">
    <source>
        <dbReference type="Proteomes" id="UP000002315"/>
    </source>
</evidence>
<gene>
    <name evidence="3" type="ordered locus">Mfer_0249</name>
</gene>
<protein>
    <submittedName>
        <fullName evidence="3">Uncharacterized conserved protein UCP037052</fullName>
    </submittedName>
</protein>
<sequence>MKADILEQIWFTILKLHADLKKRGKDLPKSINKEMRDTKFLINLYKSSPNDPKIVKELKNINESLNYLQEVLLDFAGDISKEYRNKWKEEFKKVIRGEKVYRPPNIKSRFITGAPRDMMVTRVNLNTAISEDRIQEIAEYHGLIIEFEEDNIIVLYGEAEDIKRSLKEIATFFGE</sequence>
<name>E3GXM0_METFV</name>
<dbReference type="Pfam" id="PF09869">
    <property type="entry name" value="KH_DUF2096_C"/>
    <property type="match status" value="1"/>
</dbReference>
<dbReference type="Pfam" id="PF23100">
    <property type="entry name" value="DUF2096_N"/>
    <property type="match status" value="1"/>
</dbReference>
<dbReference type="EMBL" id="CP002278">
    <property type="protein sequence ID" value="ADP77052.1"/>
    <property type="molecule type" value="Genomic_DNA"/>
</dbReference>
<dbReference type="HOGENOM" id="CLU_1507380_0_0_2"/>
<evidence type="ECO:0000259" key="2">
    <source>
        <dbReference type="Pfam" id="PF23100"/>
    </source>
</evidence>
<proteinExistence type="predicted"/>
<organism evidence="3 4">
    <name type="scientific">Methanothermus fervidus (strain ATCC 43054 / DSM 2088 / JCM 10308 / V24 S)</name>
    <dbReference type="NCBI Taxonomy" id="523846"/>
    <lineage>
        <taxon>Archaea</taxon>
        <taxon>Methanobacteriati</taxon>
        <taxon>Methanobacteriota</taxon>
        <taxon>Methanomada group</taxon>
        <taxon>Methanobacteria</taxon>
        <taxon>Methanobacteriales</taxon>
        <taxon>Methanothermaceae</taxon>
        <taxon>Methanothermus</taxon>
    </lineage>
</organism>
<dbReference type="InterPro" id="IPR056730">
    <property type="entry name" value="DUF2096_C"/>
</dbReference>
<feature type="domain" description="DUF2096" evidence="2">
    <location>
        <begin position="6"/>
        <end position="101"/>
    </location>
</feature>
<evidence type="ECO:0000259" key="1">
    <source>
        <dbReference type="Pfam" id="PF09869"/>
    </source>
</evidence>
<dbReference type="InterPro" id="IPR017098">
    <property type="entry name" value="UCP037052"/>
</dbReference>
<reference evidence="3 4" key="1">
    <citation type="journal article" date="2010" name="Stand. Genomic Sci.">
        <title>Complete genome sequence of Methanothermus fervidus type strain (V24S).</title>
        <authorList>
            <person name="Anderson I."/>
            <person name="Djao O.D."/>
            <person name="Misra M."/>
            <person name="Chertkov O."/>
            <person name="Nolan M."/>
            <person name="Lucas S."/>
            <person name="Lapidus A."/>
            <person name="Del Rio T.G."/>
            <person name="Tice H."/>
            <person name="Cheng J.F."/>
            <person name="Tapia R."/>
            <person name="Han C."/>
            <person name="Goodwin L."/>
            <person name="Pitluck S."/>
            <person name="Liolios K."/>
            <person name="Ivanova N."/>
            <person name="Mavromatis K."/>
            <person name="Mikhailova N."/>
            <person name="Pati A."/>
            <person name="Brambilla E."/>
            <person name="Chen A."/>
            <person name="Palaniappan K."/>
            <person name="Land M."/>
            <person name="Hauser L."/>
            <person name="Chang Y.J."/>
            <person name="Jeffries C.D."/>
            <person name="Sikorski J."/>
            <person name="Spring S."/>
            <person name="Rohde M."/>
            <person name="Eichinger K."/>
            <person name="Huber H."/>
            <person name="Wirth R."/>
            <person name="Goker M."/>
            <person name="Detter J.C."/>
            <person name="Woyke T."/>
            <person name="Bristow J."/>
            <person name="Eisen J.A."/>
            <person name="Markowitz V."/>
            <person name="Hugenholtz P."/>
            <person name="Klenk H.P."/>
            <person name="Kyrpides N.C."/>
        </authorList>
    </citation>
    <scope>NUCLEOTIDE SEQUENCE [LARGE SCALE GENOMIC DNA]</scope>
    <source>
        <strain evidence="4">ATCC 43054 / DSM 2088 / JCM 10308 / V24 S</strain>
    </source>
</reference>